<keyword evidence="1" id="KW-0732">Signal</keyword>
<protein>
    <recommendedName>
        <fullName evidence="4">AA1-like domain-containing protein</fullName>
    </recommendedName>
</protein>
<dbReference type="Proteomes" id="UP001320420">
    <property type="component" value="Unassembled WGS sequence"/>
</dbReference>
<dbReference type="EMBL" id="JAKJXP020000002">
    <property type="protein sequence ID" value="KAK7757412.1"/>
    <property type="molecule type" value="Genomic_DNA"/>
</dbReference>
<feature type="signal peptide" evidence="1">
    <location>
        <begin position="1"/>
        <end position="16"/>
    </location>
</feature>
<gene>
    <name evidence="2" type="ORF">SLS62_000424</name>
</gene>
<reference evidence="2 3" key="1">
    <citation type="submission" date="2024-02" db="EMBL/GenBank/DDBJ databases">
        <title>De novo assembly and annotation of 12 fungi associated with fruit tree decline syndrome in Ontario, Canada.</title>
        <authorList>
            <person name="Sulman M."/>
            <person name="Ellouze W."/>
            <person name="Ilyukhin E."/>
        </authorList>
    </citation>
    <scope>NUCLEOTIDE SEQUENCE [LARGE SCALE GENOMIC DNA]</scope>
    <source>
        <strain evidence="2 3">M11/M66-122</strain>
    </source>
</reference>
<proteinExistence type="predicted"/>
<comment type="caution">
    <text evidence="2">The sequence shown here is derived from an EMBL/GenBank/DDBJ whole genome shotgun (WGS) entry which is preliminary data.</text>
</comment>
<evidence type="ECO:0000256" key="1">
    <source>
        <dbReference type="SAM" id="SignalP"/>
    </source>
</evidence>
<accession>A0AAN9YWP4</accession>
<feature type="chain" id="PRO_5043004309" description="AA1-like domain-containing protein" evidence="1">
    <location>
        <begin position="17"/>
        <end position="173"/>
    </location>
</feature>
<organism evidence="2 3">
    <name type="scientific">Diatrype stigma</name>
    <dbReference type="NCBI Taxonomy" id="117547"/>
    <lineage>
        <taxon>Eukaryota</taxon>
        <taxon>Fungi</taxon>
        <taxon>Dikarya</taxon>
        <taxon>Ascomycota</taxon>
        <taxon>Pezizomycotina</taxon>
        <taxon>Sordariomycetes</taxon>
        <taxon>Xylariomycetidae</taxon>
        <taxon>Xylariales</taxon>
        <taxon>Diatrypaceae</taxon>
        <taxon>Diatrype</taxon>
    </lineage>
</organism>
<name>A0AAN9YWP4_9PEZI</name>
<dbReference type="AlphaFoldDB" id="A0AAN9YWP4"/>
<evidence type="ECO:0000313" key="2">
    <source>
        <dbReference type="EMBL" id="KAK7757412.1"/>
    </source>
</evidence>
<evidence type="ECO:0008006" key="4">
    <source>
        <dbReference type="Google" id="ProtNLM"/>
    </source>
</evidence>
<evidence type="ECO:0000313" key="3">
    <source>
        <dbReference type="Proteomes" id="UP001320420"/>
    </source>
</evidence>
<sequence length="173" mass="19025">MQFSTVLATFFSVAMAAPLNETHVWYISDLTIKHQTGLPSLVAFDLTDGFAGTADPISCQASSSDNINTTIIADVSQASCGDDTWQFDYTSLENEVPNEIPLGGHLVIRQTISSQNITPKLDLFGVGQESKTFEAVVDFHQDDFKRTVRTKHWSALTRYTGPKEFTVTAEKAT</sequence>
<keyword evidence="3" id="KW-1185">Reference proteome</keyword>